<dbReference type="PROSITE" id="PS50043">
    <property type="entry name" value="HTH_LUXR_2"/>
    <property type="match status" value="1"/>
</dbReference>
<dbReference type="GO" id="GO:0003677">
    <property type="term" value="F:DNA binding"/>
    <property type="evidence" value="ECO:0007669"/>
    <property type="project" value="UniProtKB-KW"/>
</dbReference>
<evidence type="ECO:0000259" key="7">
    <source>
        <dbReference type="PROSITE" id="PS50043"/>
    </source>
</evidence>
<evidence type="ECO:0000256" key="5">
    <source>
        <dbReference type="ARBA" id="ARBA00023163"/>
    </source>
</evidence>
<dbReference type="SMART" id="SM00448">
    <property type="entry name" value="REC"/>
    <property type="match status" value="1"/>
</dbReference>
<dbReference type="GO" id="GO:0006355">
    <property type="term" value="P:regulation of DNA-templated transcription"/>
    <property type="evidence" value="ECO:0007669"/>
    <property type="project" value="InterPro"/>
</dbReference>
<dbReference type="EMBL" id="JACEIB010000006">
    <property type="protein sequence ID" value="MBA2934588.1"/>
    <property type="molecule type" value="Genomic_DNA"/>
</dbReference>
<dbReference type="InterPro" id="IPR036388">
    <property type="entry name" value="WH-like_DNA-bd_sf"/>
</dbReference>
<reference evidence="9 10" key="1">
    <citation type="submission" date="2020-07" db="EMBL/GenBank/DDBJ databases">
        <authorList>
            <person name="Sun Q."/>
        </authorList>
    </citation>
    <scope>NUCLEOTIDE SEQUENCE [LARGE SCALE GENOMIC DNA]</scope>
    <source>
        <strain evidence="9 10">CGMCC 1.13654</strain>
    </source>
</reference>
<dbReference type="PANTHER" id="PTHR44688">
    <property type="entry name" value="DNA-BINDING TRANSCRIPTIONAL ACTIVATOR DEVR_DOSR"/>
    <property type="match status" value="1"/>
</dbReference>
<feature type="modified residue" description="4-aspartylphosphate" evidence="6">
    <location>
        <position position="72"/>
    </location>
</feature>
<dbReference type="Pfam" id="PF00196">
    <property type="entry name" value="GerE"/>
    <property type="match status" value="1"/>
</dbReference>
<organism evidence="9 10">
    <name type="scientific">Sphingomonas chungangi</name>
    <dbReference type="NCBI Taxonomy" id="2683589"/>
    <lineage>
        <taxon>Bacteria</taxon>
        <taxon>Pseudomonadati</taxon>
        <taxon>Pseudomonadota</taxon>
        <taxon>Alphaproteobacteria</taxon>
        <taxon>Sphingomonadales</taxon>
        <taxon>Sphingomonadaceae</taxon>
        <taxon>Sphingomonas</taxon>
    </lineage>
</organism>
<evidence type="ECO:0000313" key="9">
    <source>
        <dbReference type="EMBL" id="MBA2934588.1"/>
    </source>
</evidence>
<dbReference type="FunFam" id="3.40.50.2300:FF:000018">
    <property type="entry name" value="DNA-binding transcriptional regulator NtrC"/>
    <property type="match status" value="1"/>
</dbReference>
<name>A0A838LAS3_9SPHN</name>
<dbReference type="Gene3D" id="3.40.50.2300">
    <property type="match status" value="1"/>
</dbReference>
<keyword evidence="3" id="KW-0805">Transcription regulation</keyword>
<dbReference type="GO" id="GO:0000160">
    <property type="term" value="P:phosphorelay signal transduction system"/>
    <property type="evidence" value="ECO:0007669"/>
    <property type="project" value="UniProtKB-KW"/>
</dbReference>
<keyword evidence="2" id="KW-0902">Two-component regulatory system</keyword>
<evidence type="ECO:0000256" key="6">
    <source>
        <dbReference type="PROSITE-ProRule" id="PRU00169"/>
    </source>
</evidence>
<gene>
    <name evidence="9" type="ORF">HZF05_10825</name>
</gene>
<dbReference type="InterPro" id="IPR011006">
    <property type="entry name" value="CheY-like_superfamily"/>
</dbReference>
<dbReference type="CDD" id="cd17537">
    <property type="entry name" value="REC_FixJ"/>
    <property type="match status" value="1"/>
</dbReference>
<dbReference type="InterPro" id="IPR016032">
    <property type="entry name" value="Sig_transdc_resp-reg_C-effctor"/>
</dbReference>
<dbReference type="PRINTS" id="PR00038">
    <property type="entry name" value="HTHLUXR"/>
</dbReference>
<keyword evidence="10" id="KW-1185">Reference proteome</keyword>
<dbReference type="AlphaFoldDB" id="A0A838LAS3"/>
<dbReference type="SUPFAM" id="SSF46894">
    <property type="entry name" value="C-terminal effector domain of the bipartite response regulators"/>
    <property type="match status" value="1"/>
</dbReference>
<dbReference type="Pfam" id="PF00072">
    <property type="entry name" value="Response_reg"/>
    <property type="match status" value="1"/>
</dbReference>
<dbReference type="PROSITE" id="PS50110">
    <property type="entry name" value="RESPONSE_REGULATORY"/>
    <property type="match status" value="1"/>
</dbReference>
<accession>A0A838LAS3</accession>
<feature type="domain" description="HTH luxR-type" evidence="7">
    <location>
        <begin position="153"/>
        <end position="218"/>
    </location>
</feature>
<dbReference type="SUPFAM" id="SSF52172">
    <property type="entry name" value="CheY-like"/>
    <property type="match status" value="1"/>
</dbReference>
<keyword evidence="5" id="KW-0804">Transcription</keyword>
<evidence type="ECO:0000256" key="4">
    <source>
        <dbReference type="ARBA" id="ARBA00023125"/>
    </source>
</evidence>
<dbReference type="Proteomes" id="UP000570166">
    <property type="component" value="Unassembled WGS sequence"/>
</dbReference>
<evidence type="ECO:0000313" key="10">
    <source>
        <dbReference type="Proteomes" id="UP000570166"/>
    </source>
</evidence>
<dbReference type="Gene3D" id="1.10.10.10">
    <property type="entry name" value="Winged helix-like DNA-binding domain superfamily/Winged helix DNA-binding domain"/>
    <property type="match status" value="1"/>
</dbReference>
<dbReference type="InterPro" id="IPR000792">
    <property type="entry name" value="Tscrpt_reg_LuxR_C"/>
</dbReference>
<keyword evidence="4" id="KW-0238">DNA-binding</keyword>
<dbReference type="PANTHER" id="PTHR44688:SF16">
    <property type="entry name" value="DNA-BINDING TRANSCRIPTIONAL ACTIVATOR DEVR_DOSR"/>
    <property type="match status" value="1"/>
</dbReference>
<dbReference type="CDD" id="cd06170">
    <property type="entry name" value="LuxR_C_like"/>
    <property type="match status" value="1"/>
</dbReference>
<evidence type="ECO:0000256" key="3">
    <source>
        <dbReference type="ARBA" id="ARBA00023015"/>
    </source>
</evidence>
<dbReference type="InterPro" id="IPR001789">
    <property type="entry name" value="Sig_transdc_resp-reg_receiver"/>
</dbReference>
<dbReference type="SMART" id="SM00421">
    <property type="entry name" value="HTH_LUXR"/>
    <property type="match status" value="1"/>
</dbReference>
<keyword evidence="1 6" id="KW-0597">Phosphoprotein</keyword>
<feature type="domain" description="Response regulatory" evidence="8">
    <location>
        <begin position="23"/>
        <end position="137"/>
    </location>
</feature>
<sequence length="225" mass="24605">MAFSLIFRGDPWLAPAAEPDLAIVHVIDDDASLRFALDSLFRSVGLAVRTYGTPREFLDADRGSQPGCLVLDVRLPGVNGLDFQDQINRLGIHLPVVFMTGHGDIPMSVRGMKAGAVDFLAKPFRDQDMLDAVTTAIERDRERQGAAAAADALRSRYETLSPREQQVMALVTAGRLNKQAAGDLELSEITVKIHRGAAMRKMGARTLPDLVRMAEALQVKPDQSR</sequence>
<comment type="caution">
    <text evidence="9">The sequence shown here is derived from an EMBL/GenBank/DDBJ whole genome shotgun (WGS) entry which is preliminary data.</text>
</comment>
<evidence type="ECO:0000256" key="1">
    <source>
        <dbReference type="ARBA" id="ARBA00022553"/>
    </source>
</evidence>
<proteinExistence type="predicted"/>
<protein>
    <submittedName>
        <fullName evidence="9">Response regulator transcription factor</fullName>
    </submittedName>
</protein>
<evidence type="ECO:0000256" key="2">
    <source>
        <dbReference type="ARBA" id="ARBA00023012"/>
    </source>
</evidence>
<evidence type="ECO:0000259" key="8">
    <source>
        <dbReference type="PROSITE" id="PS50110"/>
    </source>
</evidence>